<dbReference type="RefSeq" id="WP_160325812.1">
    <property type="nucleotide sequence ID" value="NZ_FOMY01000003.1"/>
</dbReference>
<reference evidence="1 2" key="1">
    <citation type="submission" date="2018-08" db="EMBL/GenBank/DDBJ databases">
        <title>Genetic Globetrotter - A new plasmid hitch-hiking vast phylogenetic and geographic distances.</title>
        <authorList>
            <person name="Vollmers J."/>
            <person name="Petersen J."/>
        </authorList>
    </citation>
    <scope>NUCLEOTIDE SEQUENCE [LARGE SCALE GENOMIC DNA]</scope>
    <source>
        <strain evidence="1 2">DSM 26383</strain>
    </source>
</reference>
<organism evidence="1 2">
    <name type="scientific">Roseovarius indicus</name>
    <dbReference type="NCBI Taxonomy" id="540747"/>
    <lineage>
        <taxon>Bacteria</taxon>
        <taxon>Pseudomonadati</taxon>
        <taxon>Pseudomonadota</taxon>
        <taxon>Alphaproteobacteria</taxon>
        <taxon>Rhodobacterales</taxon>
        <taxon>Roseobacteraceae</taxon>
        <taxon>Roseovarius</taxon>
    </lineage>
</organism>
<evidence type="ECO:0000313" key="1">
    <source>
        <dbReference type="EMBL" id="QEW25845.1"/>
    </source>
</evidence>
<name>A0A5P3AC30_9RHOB</name>
<accession>A0A5P3AC30</accession>
<gene>
    <name evidence="1" type="ORF">RIdsm_01634</name>
</gene>
<evidence type="ECO:0000313" key="2">
    <source>
        <dbReference type="Proteomes" id="UP000325785"/>
    </source>
</evidence>
<dbReference type="AlphaFoldDB" id="A0A5P3AC30"/>
<dbReference type="EMBL" id="CP031598">
    <property type="protein sequence ID" value="QEW25845.1"/>
    <property type="molecule type" value="Genomic_DNA"/>
</dbReference>
<proteinExistence type="predicted"/>
<dbReference type="Proteomes" id="UP000325785">
    <property type="component" value="Chromosome"/>
</dbReference>
<sequence length="48" mass="5137">MGVMNLPIDYLDNLEPGYEAVVGGILNATLDPMLHVIGNNKPKLSSVI</sequence>
<dbReference type="KEGG" id="rid:RIdsm_01634"/>
<protein>
    <submittedName>
        <fullName evidence="1">Uncharacterized protein</fullName>
    </submittedName>
</protein>